<protein>
    <submittedName>
        <fullName evidence="2">Uncharacterized protein</fullName>
    </submittedName>
</protein>
<comment type="caution">
    <text evidence="2">The sequence shown here is derived from an EMBL/GenBank/DDBJ whole genome shotgun (WGS) entry which is preliminary data.</text>
</comment>
<evidence type="ECO:0000256" key="1">
    <source>
        <dbReference type="SAM" id="MobiDB-lite"/>
    </source>
</evidence>
<dbReference type="RefSeq" id="WP_094661495.1">
    <property type="nucleotide sequence ID" value="NZ_JBKZBO010000051.1"/>
</dbReference>
<feature type="region of interest" description="Disordered" evidence="1">
    <location>
        <begin position="1"/>
        <end position="20"/>
    </location>
</feature>
<keyword evidence="3" id="KW-1185">Reference proteome</keyword>
<evidence type="ECO:0000313" key="3">
    <source>
        <dbReference type="Proteomes" id="UP000216725"/>
    </source>
</evidence>
<reference evidence="2 3" key="1">
    <citation type="journal article" date="2017" name="BMC Genomics">
        <title>Comparative genomic and phylogenomic analyses of the Bifidobacteriaceae family.</title>
        <authorList>
            <person name="Lugli G.A."/>
            <person name="Milani C."/>
            <person name="Turroni F."/>
            <person name="Duranti S."/>
            <person name="Mancabelli L."/>
            <person name="Mangifesta M."/>
            <person name="Ferrario C."/>
            <person name="Modesto M."/>
            <person name="Mattarelli P."/>
            <person name="Jiri K."/>
            <person name="van Sinderen D."/>
            <person name="Ventura M."/>
        </authorList>
    </citation>
    <scope>NUCLEOTIDE SEQUENCE [LARGE SCALE GENOMIC DNA]</scope>
    <source>
        <strain evidence="2 3">DSM 24742</strain>
    </source>
</reference>
<dbReference type="OrthoDB" id="3232070at2"/>
<proteinExistence type="predicted"/>
<evidence type="ECO:0000313" key="2">
    <source>
        <dbReference type="EMBL" id="OZG49143.1"/>
    </source>
</evidence>
<name>A0A261EQL5_9BIFI</name>
<dbReference type="Proteomes" id="UP000216725">
    <property type="component" value="Unassembled WGS sequence"/>
</dbReference>
<dbReference type="AlphaFoldDB" id="A0A261EQL5"/>
<accession>A0A261EQL5</accession>
<dbReference type="EMBL" id="MWWR01000022">
    <property type="protein sequence ID" value="OZG49143.1"/>
    <property type="molecule type" value="Genomic_DNA"/>
</dbReference>
<organism evidence="2 3">
    <name type="scientific">Pseudoscardovia radai</name>
    <dbReference type="NCBI Taxonomy" id="987066"/>
    <lineage>
        <taxon>Bacteria</taxon>
        <taxon>Bacillati</taxon>
        <taxon>Actinomycetota</taxon>
        <taxon>Actinomycetes</taxon>
        <taxon>Bifidobacteriales</taxon>
        <taxon>Bifidobacteriaceae</taxon>
        <taxon>Pseudoscardovia</taxon>
    </lineage>
</organism>
<sequence>MTDSVDSSTSNDPAMTNGSVVDMEGTTRFLFGCDFDSDDFDPDGNEAHSITADNVRASYPWRQVYDSWTQYLTKHCPTAASVINWENLFWYYGGQEFPVDDPYPFLGYLLYRTATPEGCMVSEEAMTILDSIAMDMLERIGDVTIDTIDYYGANTDPRVLASAAAWRKKLGPADLSVDTAGTDSQ</sequence>
<feature type="compositionally biased region" description="Polar residues" evidence="1">
    <location>
        <begin position="1"/>
        <end position="19"/>
    </location>
</feature>
<gene>
    <name evidence="2" type="ORF">PSRA_1703</name>
</gene>